<accession>A0A1I0UFF0</accession>
<name>A0A1I0UFF0_9GAMM</name>
<protein>
    <submittedName>
        <fullName evidence="2">Uncharacterized protein</fullName>
    </submittedName>
</protein>
<dbReference type="EMBL" id="AP022213">
    <property type="protein sequence ID" value="BBT16440.1"/>
    <property type="molecule type" value="Genomic_DNA"/>
</dbReference>
<proteinExistence type="predicted"/>
<feature type="compositionally biased region" description="Polar residues" evidence="1">
    <location>
        <begin position="33"/>
        <end position="49"/>
    </location>
</feature>
<reference evidence="2 3" key="1">
    <citation type="submission" date="2019-12" db="EMBL/GenBank/DDBJ databases">
        <title>complete genome sequences of Pseudomonas otitidis str. WP8-S17-CRE-03 isolated from wastewater treatment plant effluent.</title>
        <authorList>
            <person name="Sekizuka T."/>
            <person name="Itokawa K."/>
            <person name="Yatsu K."/>
            <person name="Inamine Y."/>
            <person name="Kuroda M."/>
        </authorList>
    </citation>
    <scope>NUCLEOTIDE SEQUENCE [LARGE SCALE GENOMIC DNA]</scope>
    <source>
        <strain evidence="2 3">WP8-S17-CRE-03</strain>
    </source>
</reference>
<evidence type="ECO:0000313" key="2">
    <source>
        <dbReference type="EMBL" id="BBT16440.1"/>
    </source>
</evidence>
<feature type="region of interest" description="Disordered" evidence="1">
    <location>
        <begin position="156"/>
        <end position="178"/>
    </location>
</feature>
<organism evidence="2 3">
    <name type="scientific">Metapseudomonas otitidis</name>
    <dbReference type="NCBI Taxonomy" id="319939"/>
    <lineage>
        <taxon>Bacteria</taxon>
        <taxon>Pseudomonadati</taxon>
        <taxon>Pseudomonadota</taxon>
        <taxon>Gammaproteobacteria</taxon>
        <taxon>Pseudomonadales</taxon>
        <taxon>Pseudomonadaceae</taxon>
        <taxon>Metapseudomonas</taxon>
    </lineage>
</organism>
<dbReference type="AlphaFoldDB" id="A0A1I0UFF0"/>
<dbReference type="RefSeq" id="WP_052807558.1">
    <property type="nucleotide sequence ID" value="NZ_AP022213.1"/>
</dbReference>
<dbReference type="STRING" id="319939.SAMN05216263_11146"/>
<sequence>MSLFSVDPTRSRDVTASARLTSRGNAAAPTASEAPSRQAASALRQNSPAPDTGAARRDAAYDEAFARLKVDLQNNGERVRDDVYPDAESAAASVEKPVASKASQEFHAYMEKTDSEKIRDKILKQMGLTEEDLEKMPPEKREQVEKMIAQRMTELNALQQQQQKEEKEPESIPLSFQDIRLRNLING</sequence>
<evidence type="ECO:0000256" key="1">
    <source>
        <dbReference type="SAM" id="MobiDB-lite"/>
    </source>
</evidence>
<evidence type="ECO:0000313" key="3">
    <source>
        <dbReference type="Proteomes" id="UP000515591"/>
    </source>
</evidence>
<gene>
    <name evidence="2" type="ORF">WP8S17C03_24890</name>
</gene>
<feature type="region of interest" description="Disordered" evidence="1">
    <location>
        <begin position="1"/>
        <end position="57"/>
    </location>
</feature>
<dbReference type="Proteomes" id="UP000515591">
    <property type="component" value="Chromosome"/>
</dbReference>